<protein>
    <submittedName>
        <fullName evidence="2">Uncharacterized protein</fullName>
    </submittedName>
</protein>
<dbReference type="InterPro" id="IPR016187">
    <property type="entry name" value="CTDL_fold"/>
</dbReference>
<dbReference type="Proteomes" id="UP000663832">
    <property type="component" value="Unassembled WGS sequence"/>
</dbReference>
<name>A0A815TXQ3_9BILA</name>
<comment type="caution">
    <text evidence="2">The sequence shown here is derived from an EMBL/GenBank/DDBJ whole genome shotgun (WGS) entry which is preliminary data.</text>
</comment>
<evidence type="ECO:0000313" key="2">
    <source>
        <dbReference type="EMBL" id="CAF1512001.1"/>
    </source>
</evidence>
<keyword evidence="3" id="KW-1185">Reference proteome</keyword>
<sequence>MSSKALSYNDACTNKCDIPGMICDNNQCKCNSKSRLFWTGARCTPCPNDWTMTETECIGLYETFFSRENAKSICETKKADLISFRDRNILPLIYNITSKSTLSVNKGLRVWTSATAVHLNGLCPKSLRSNKSFSKLHKRCSLCDCLLKTQHYLTIGKSIHDSVIINNNKTITYAECCQRYLNDKSLSDQSHIICSKCCNNLQNLHSLHVNAEELTNKIHRTCYKTKRLNRIRQSYSINRMNREIKEEPKSLSDTNKHIETTSNIPSINSAFIPSQIFSNEFDLYRDAVHNASTVPYAQFLIDSPIATNLSHQQKQRDGSNNDKSLSPDDDRSIISCTNDEETNSKSGRLTRRQYDFLMELPDQQSLNAFIESSSSESGSRWTWRRTSSNSRGYKVYYVCNFSMRRHYHPCPAAMYALFNPEGTISVYSFGQHQHVPKNHLPLIISDETKEEIFKCLQTDMSASEIRDHLIQLKLPFGDTKKLNNFIKYHRELLRFGAVTNVRLNGTAYRQPHCWAIRRSSPINANTTTSS</sequence>
<dbReference type="EMBL" id="CAJNOM010000586">
    <property type="protein sequence ID" value="CAF1512001.1"/>
    <property type="molecule type" value="Genomic_DNA"/>
</dbReference>
<dbReference type="OrthoDB" id="10031094at2759"/>
<proteinExistence type="predicted"/>
<dbReference type="SUPFAM" id="SSF56436">
    <property type="entry name" value="C-type lectin-like"/>
    <property type="match status" value="1"/>
</dbReference>
<dbReference type="InterPro" id="IPR016186">
    <property type="entry name" value="C-type_lectin-like/link_sf"/>
</dbReference>
<organism evidence="2 3">
    <name type="scientific">Adineta steineri</name>
    <dbReference type="NCBI Taxonomy" id="433720"/>
    <lineage>
        <taxon>Eukaryota</taxon>
        <taxon>Metazoa</taxon>
        <taxon>Spiralia</taxon>
        <taxon>Gnathifera</taxon>
        <taxon>Rotifera</taxon>
        <taxon>Eurotatoria</taxon>
        <taxon>Bdelloidea</taxon>
        <taxon>Adinetida</taxon>
        <taxon>Adinetidae</taxon>
        <taxon>Adineta</taxon>
    </lineage>
</organism>
<evidence type="ECO:0000256" key="1">
    <source>
        <dbReference type="SAM" id="MobiDB-lite"/>
    </source>
</evidence>
<dbReference type="AlphaFoldDB" id="A0A815TXQ3"/>
<feature type="region of interest" description="Disordered" evidence="1">
    <location>
        <begin position="310"/>
        <end position="347"/>
    </location>
</feature>
<reference evidence="2" key="1">
    <citation type="submission" date="2021-02" db="EMBL/GenBank/DDBJ databases">
        <authorList>
            <person name="Nowell W R."/>
        </authorList>
    </citation>
    <scope>NUCLEOTIDE SEQUENCE</scope>
</reference>
<dbReference type="Gene3D" id="3.10.100.10">
    <property type="entry name" value="Mannose-Binding Protein A, subunit A"/>
    <property type="match status" value="1"/>
</dbReference>
<gene>
    <name evidence="2" type="ORF">QVE165_LOCUS44188</name>
</gene>
<accession>A0A815TXQ3</accession>
<feature type="compositionally biased region" description="Basic and acidic residues" evidence="1">
    <location>
        <begin position="314"/>
        <end position="332"/>
    </location>
</feature>
<evidence type="ECO:0000313" key="3">
    <source>
        <dbReference type="Proteomes" id="UP000663832"/>
    </source>
</evidence>